<sequence>MSTVRADTAPRVARWVSVVLHPFAVFGALALVAAWRLDPASLGRTAAGIGVAVAIVWVFVLQRRRAGHWQTVDASRRQERPLLYLLVLLVAGGYWWWMGGGASASSRGVLAAVAMLCVAAIANRWIKLSLHMASLAFAAVALSALLGPRALVVLLLLPLLGWSRLRMGRHTPAEVLAGTALGLACGALPGLPA</sequence>
<reference evidence="2" key="1">
    <citation type="journal article" date="2007" name="Int. J. Syst. Evol. Microbiol.">
        <title>Luteimonas composti sp. nov., a moderately thermophilic bacterium isolated from food waste.</title>
        <authorList>
            <person name="Young C.C."/>
            <person name="Kampfer P."/>
            <person name="Chen W.M."/>
            <person name="Yen W.S."/>
            <person name="Arun A.B."/>
            <person name="Lai W.A."/>
            <person name="Shen F.T."/>
            <person name="Rekha P.D."/>
            <person name="Lin K.Y."/>
            <person name="Chou J.H."/>
        </authorList>
    </citation>
    <scope>NUCLEOTIDE SEQUENCE</scope>
    <source>
        <strain evidence="2">CC-YY355</strain>
    </source>
</reference>
<dbReference type="Proteomes" id="UP001160550">
    <property type="component" value="Unassembled WGS sequence"/>
</dbReference>
<protein>
    <recommendedName>
        <fullName evidence="4">Phosphatase PAP2 family protein</fullName>
    </recommendedName>
</protein>
<dbReference type="RefSeq" id="WP_280943455.1">
    <property type="nucleotide sequence ID" value="NZ_JARYGX010000025.1"/>
</dbReference>
<dbReference type="EMBL" id="JARYGX010000025">
    <property type="protein sequence ID" value="MDH7454238.1"/>
    <property type="molecule type" value="Genomic_DNA"/>
</dbReference>
<evidence type="ECO:0000313" key="2">
    <source>
        <dbReference type="EMBL" id="MDH7454238.1"/>
    </source>
</evidence>
<dbReference type="Gene3D" id="1.20.144.10">
    <property type="entry name" value="Phosphatidic acid phosphatase type 2/haloperoxidase"/>
    <property type="match status" value="1"/>
</dbReference>
<feature type="transmembrane region" description="Helical" evidence="1">
    <location>
        <begin position="82"/>
        <end position="98"/>
    </location>
</feature>
<organism evidence="2 3">
    <name type="scientific">Luteimonas composti</name>
    <dbReference type="NCBI Taxonomy" id="398257"/>
    <lineage>
        <taxon>Bacteria</taxon>
        <taxon>Pseudomonadati</taxon>
        <taxon>Pseudomonadota</taxon>
        <taxon>Gammaproteobacteria</taxon>
        <taxon>Lysobacterales</taxon>
        <taxon>Lysobacteraceae</taxon>
        <taxon>Luteimonas</taxon>
    </lineage>
</organism>
<reference evidence="2" key="2">
    <citation type="submission" date="2023-04" db="EMBL/GenBank/DDBJ databases">
        <authorList>
            <person name="Sun J.-Q."/>
        </authorList>
    </citation>
    <scope>NUCLEOTIDE SEQUENCE</scope>
    <source>
        <strain evidence="2">CC-YY355</strain>
    </source>
</reference>
<feature type="transmembrane region" description="Helical" evidence="1">
    <location>
        <begin position="12"/>
        <end position="35"/>
    </location>
</feature>
<keyword evidence="3" id="KW-1185">Reference proteome</keyword>
<feature type="transmembrane region" description="Helical" evidence="1">
    <location>
        <begin position="135"/>
        <end position="160"/>
    </location>
</feature>
<keyword evidence="1" id="KW-0812">Transmembrane</keyword>
<feature type="transmembrane region" description="Helical" evidence="1">
    <location>
        <begin position="104"/>
        <end position="123"/>
    </location>
</feature>
<evidence type="ECO:0008006" key="4">
    <source>
        <dbReference type="Google" id="ProtNLM"/>
    </source>
</evidence>
<gene>
    <name evidence="2" type="ORF">QF205_14335</name>
</gene>
<keyword evidence="1" id="KW-1133">Transmembrane helix</keyword>
<dbReference type="InterPro" id="IPR036938">
    <property type="entry name" value="PAP2/HPO_sf"/>
</dbReference>
<evidence type="ECO:0000256" key="1">
    <source>
        <dbReference type="SAM" id="Phobius"/>
    </source>
</evidence>
<feature type="transmembrane region" description="Helical" evidence="1">
    <location>
        <begin position="41"/>
        <end position="61"/>
    </location>
</feature>
<comment type="caution">
    <text evidence="2">The sequence shown here is derived from an EMBL/GenBank/DDBJ whole genome shotgun (WGS) entry which is preliminary data.</text>
</comment>
<proteinExistence type="predicted"/>
<evidence type="ECO:0000313" key="3">
    <source>
        <dbReference type="Proteomes" id="UP001160550"/>
    </source>
</evidence>
<name>A0ABT6MUG8_9GAMM</name>
<dbReference type="SUPFAM" id="SSF48317">
    <property type="entry name" value="Acid phosphatase/Vanadium-dependent haloperoxidase"/>
    <property type="match status" value="1"/>
</dbReference>
<accession>A0ABT6MUG8</accession>
<keyword evidence="1" id="KW-0472">Membrane</keyword>